<gene>
    <name evidence="1" type="ORF">EV702DRAFT_1147260</name>
</gene>
<sequence length="71" mass="7880">MLDSVLALNWLCLFSTQRRSTLGTKHGGFSASWTFLRGTPHGTLFATQHRVSSQFLGRQLHAAACELNPLH</sequence>
<dbReference type="EMBL" id="JABBWD010000087">
    <property type="protein sequence ID" value="KAG1767382.1"/>
    <property type="molecule type" value="Genomic_DNA"/>
</dbReference>
<organism evidence="1 2">
    <name type="scientific">Suillus placidus</name>
    <dbReference type="NCBI Taxonomy" id="48579"/>
    <lineage>
        <taxon>Eukaryota</taxon>
        <taxon>Fungi</taxon>
        <taxon>Dikarya</taxon>
        <taxon>Basidiomycota</taxon>
        <taxon>Agaricomycotina</taxon>
        <taxon>Agaricomycetes</taxon>
        <taxon>Agaricomycetidae</taxon>
        <taxon>Boletales</taxon>
        <taxon>Suillineae</taxon>
        <taxon>Suillaceae</taxon>
        <taxon>Suillus</taxon>
    </lineage>
</organism>
<dbReference type="Proteomes" id="UP000714275">
    <property type="component" value="Unassembled WGS sequence"/>
</dbReference>
<evidence type="ECO:0000313" key="2">
    <source>
        <dbReference type="Proteomes" id="UP000714275"/>
    </source>
</evidence>
<keyword evidence="2" id="KW-1185">Reference proteome</keyword>
<proteinExistence type="predicted"/>
<name>A0A9P7CX62_9AGAM</name>
<dbReference type="AlphaFoldDB" id="A0A9P7CX62"/>
<reference evidence="1" key="1">
    <citation type="journal article" date="2020" name="New Phytol.">
        <title>Comparative genomics reveals dynamic genome evolution in host specialist ectomycorrhizal fungi.</title>
        <authorList>
            <person name="Lofgren L.A."/>
            <person name="Nguyen N.H."/>
            <person name="Vilgalys R."/>
            <person name="Ruytinx J."/>
            <person name="Liao H.L."/>
            <person name="Branco S."/>
            <person name="Kuo A."/>
            <person name="LaButti K."/>
            <person name="Lipzen A."/>
            <person name="Andreopoulos W."/>
            <person name="Pangilinan J."/>
            <person name="Riley R."/>
            <person name="Hundley H."/>
            <person name="Na H."/>
            <person name="Barry K."/>
            <person name="Grigoriev I.V."/>
            <person name="Stajich J.E."/>
            <person name="Kennedy P.G."/>
        </authorList>
    </citation>
    <scope>NUCLEOTIDE SEQUENCE</scope>
    <source>
        <strain evidence="1">DOB743</strain>
    </source>
</reference>
<accession>A0A9P7CX62</accession>
<protein>
    <submittedName>
        <fullName evidence="1">Uncharacterized protein</fullName>
    </submittedName>
</protein>
<evidence type="ECO:0000313" key="1">
    <source>
        <dbReference type="EMBL" id="KAG1767382.1"/>
    </source>
</evidence>
<comment type="caution">
    <text evidence="1">The sequence shown here is derived from an EMBL/GenBank/DDBJ whole genome shotgun (WGS) entry which is preliminary data.</text>
</comment>